<dbReference type="Pfam" id="PF07654">
    <property type="entry name" value="C1-set"/>
    <property type="match status" value="1"/>
</dbReference>
<dbReference type="SMART" id="SM00407">
    <property type="entry name" value="IGc1"/>
    <property type="match status" value="1"/>
</dbReference>
<keyword evidence="3" id="KW-1185">Reference proteome</keyword>
<dbReference type="AlphaFoldDB" id="A0A5A9NY15"/>
<organism evidence="2 3">
    <name type="scientific">Triplophysa tibetana</name>
    <dbReference type="NCBI Taxonomy" id="1572043"/>
    <lineage>
        <taxon>Eukaryota</taxon>
        <taxon>Metazoa</taxon>
        <taxon>Chordata</taxon>
        <taxon>Craniata</taxon>
        <taxon>Vertebrata</taxon>
        <taxon>Euteleostomi</taxon>
        <taxon>Actinopterygii</taxon>
        <taxon>Neopterygii</taxon>
        <taxon>Teleostei</taxon>
        <taxon>Ostariophysi</taxon>
        <taxon>Cypriniformes</taxon>
        <taxon>Nemacheilidae</taxon>
        <taxon>Triplophysa</taxon>
    </lineage>
</organism>
<comment type="caution">
    <text evidence="2">The sequence shown here is derived from an EMBL/GenBank/DDBJ whole genome shotgun (WGS) entry which is preliminary data.</text>
</comment>
<accession>A0A5A9NY15</accession>
<dbReference type="Gene3D" id="2.60.40.10">
    <property type="entry name" value="Immunoglobulins"/>
    <property type="match status" value="1"/>
</dbReference>
<dbReference type="PROSITE" id="PS50835">
    <property type="entry name" value="IG_LIKE"/>
    <property type="match status" value="1"/>
</dbReference>
<evidence type="ECO:0000313" key="2">
    <source>
        <dbReference type="EMBL" id="KAA0713701.1"/>
    </source>
</evidence>
<dbReference type="InterPro" id="IPR050160">
    <property type="entry name" value="MHC/Immunoglobulin"/>
</dbReference>
<dbReference type="InterPro" id="IPR036179">
    <property type="entry name" value="Ig-like_dom_sf"/>
</dbReference>
<name>A0A5A9NY15_9TELE</name>
<sequence>MCLVKNSVVESVSTEEPGTSPQEMYEMVEPARAQQEAVAKDGLQSRAKSLVHQIIRLSGPTLSKCCRDEVEVKLIHLAESSEEARREMRVTMNEEMIRMHNRKRYHQKLIDVSKFTERFPTIFLVDPLWRTLDPENPGECLPPSPAEAPTSDVMSDSQQFVPLVEPPVLPQAPAPPSCSPAHAHQEAVMENDIKIEAKALVRKLIRVTGRDIYKELREETEIKIVELAESSMEACFEVRATMTKEMIQMHKSKRLQQKLMEIYKFIARFPSIFFVLQPFHPLWGTLDPENPPYCVPPLYIQYSELPPGPPPRAHQEAVTKDYIKKEAKALVHRLICVTDRATQNGLKDETERKIVKLAQLSMEACVEVRETLIDEMIQMHRSKRWQQKLPDIYDFIERQASGTQPAMLICSAYDFYPKFIKMTWMRDDEVMNSDVTSTEEMADGDWYYQIHSNLEYFPKPGEKITCVVEHASSNKPMIYHWGKNIESHK</sequence>
<dbReference type="InterPro" id="IPR003597">
    <property type="entry name" value="Ig_C1-set"/>
</dbReference>
<evidence type="ECO:0000313" key="3">
    <source>
        <dbReference type="Proteomes" id="UP000324632"/>
    </source>
</evidence>
<dbReference type="InterPro" id="IPR007110">
    <property type="entry name" value="Ig-like_dom"/>
</dbReference>
<dbReference type="InterPro" id="IPR013783">
    <property type="entry name" value="Ig-like_fold"/>
</dbReference>
<feature type="domain" description="Ig-like" evidence="1">
    <location>
        <begin position="390"/>
        <end position="478"/>
    </location>
</feature>
<dbReference type="SUPFAM" id="SSF48726">
    <property type="entry name" value="Immunoglobulin"/>
    <property type="match status" value="1"/>
</dbReference>
<protein>
    <recommendedName>
        <fullName evidence="1">Ig-like domain-containing protein</fullName>
    </recommendedName>
</protein>
<reference evidence="2 3" key="1">
    <citation type="journal article" date="2019" name="Mol. Ecol. Resour.">
        <title>Chromosome-level genome assembly of Triplophysa tibetana, a fish adapted to the harsh high-altitude environment of the Tibetan Plateau.</title>
        <authorList>
            <person name="Yang X."/>
            <person name="Liu H."/>
            <person name="Ma Z."/>
            <person name="Zou Y."/>
            <person name="Zou M."/>
            <person name="Mao Y."/>
            <person name="Li X."/>
            <person name="Wang H."/>
            <person name="Chen T."/>
            <person name="Wang W."/>
            <person name="Yang R."/>
        </authorList>
    </citation>
    <scope>NUCLEOTIDE SEQUENCE [LARGE SCALE GENOMIC DNA]</scope>
    <source>
        <strain evidence="2">TTIB1903HZAU</strain>
        <tissue evidence="2">Muscle</tissue>
    </source>
</reference>
<gene>
    <name evidence="2" type="ORF">E1301_Tti023867</name>
</gene>
<dbReference type="EMBL" id="SOYY01000012">
    <property type="protein sequence ID" value="KAA0713701.1"/>
    <property type="molecule type" value="Genomic_DNA"/>
</dbReference>
<dbReference type="PANTHER" id="PTHR19944:SF99">
    <property type="entry name" value="HLA CLASS II HISTOCOMPATIBILITY ANTIGEN, DRB1 BETA CHAIN"/>
    <property type="match status" value="1"/>
</dbReference>
<evidence type="ECO:0000259" key="1">
    <source>
        <dbReference type="PROSITE" id="PS50835"/>
    </source>
</evidence>
<dbReference type="Proteomes" id="UP000324632">
    <property type="component" value="Chromosome 12"/>
</dbReference>
<dbReference type="PANTHER" id="PTHR19944">
    <property type="entry name" value="MHC CLASS II-RELATED"/>
    <property type="match status" value="1"/>
</dbReference>
<proteinExistence type="predicted"/>